<dbReference type="PROSITE" id="PS51898">
    <property type="entry name" value="TYR_RECOMBINASE"/>
    <property type="match status" value="1"/>
</dbReference>
<dbReference type="GO" id="GO:0006310">
    <property type="term" value="P:DNA recombination"/>
    <property type="evidence" value="ECO:0007669"/>
    <property type="project" value="UniProtKB-KW"/>
</dbReference>
<dbReference type="Gene3D" id="1.10.443.10">
    <property type="entry name" value="Intergrase catalytic core"/>
    <property type="match status" value="1"/>
</dbReference>
<keyword evidence="5" id="KW-1185">Reference proteome</keyword>
<dbReference type="Gene3D" id="1.10.150.130">
    <property type="match status" value="1"/>
</dbReference>
<name>A0A4U8Q4K5_9FIRM</name>
<gene>
    <name evidence="4" type="primary">int-Tn_3</name>
    <name evidence="4" type="ORF">DSM106044_03941</name>
</gene>
<reference evidence="4 5" key="1">
    <citation type="journal article" date="2019" name="Anaerobe">
        <title>Detection of Robinsoniella peoriensis in multiple bone samples of a trauma patient.</title>
        <authorList>
            <person name="Schrottner P."/>
            <person name="Hartwich K."/>
            <person name="Bunk B."/>
            <person name="Schober I."/>
            <person name="Helbig S."/>
            <person name="Rudolph W.W."/>
            <person name="Gunzer F."/>
        </authorList>
    </citation>
    <scope>NUCLEOTIDE SEQUENCE [LARGE SCALE GENOMIC DNA]</scope>
    <source>
        <strain evidence="4 5">DSM 106044</strain>
    </source>
</reference>
<evidence type="ECO:0000259" key="3">
    <source>
        <dbReference type="PROSITE" id="PS51898"/>
    </source>
</evidence>
<keyword evidence="2" id="KW-0233">DNA recombination</keyword>
<evidence type="ECO:0000256" key="1">
    <source>
        <dbReference type="ARBA" id="ARBA00023125"/>
    </source>
</evidence>
<keyword evidence="1" id="KW-0238">DNA-binding</keyword>
<dbReference type="Pfam" id="PF02920">
    <property type="entry name" value="Integrase_DNA"/>
    <property type="match status" value="1"/>
</dbReference>
<feature type="domain" description="Tyr recombinase" evidence="3">
    <location>
        <begin position="184"/>
        <end position="395"/>
    </location>
</feature>
<dbReference type="SUPFAM" id="SSF56349">
    <property type="entry name" value="DNA breaking-rejoining enzymes"/>
    <property type="match status" value="1"/>
</dbReference>
<dbReference type="GO" id="GO:0008907">
    <property type="term" value="F:integrase activity"/>
    <property type="evidence" value="ECO:0007669"/>
    <property type="project" value="InterPro"/>
</dbReference>
<proteinExistence type="predicted"/>
<sequence>MALKRKDNKGRLLRTGESQRKDGKYEYKYFDLDGQRSSAYSWKLVSTDKIPGGAKEDISLREKEQLILKELEQGNSIRNSRVTLAESVRIYLDVNKFANSTYENYMYYYNKDIRNSSLGRLKVSDIKKSDIKRFYSQKSKQGYADGTIQILHKIIHPTIQMLVEDEVISKNPAEGCCRDYTSLKSREAMTGEEQSIFFEEVLKYNRNCDRYYLIFTVMTELACRINELIGLTWNDIDMKMRVVTIDHGIVYRRKEGKTQFYATENTVKNTKRKIPMTDEAYQCFCKLREKRLEYPSKMEVGGYKDFVFVSKSGTPLYPANLNKMLSKMIKKYNKETGNKFPDISNHIFRHSGCTNMAESEVDPNALMHIMGHRDLKMIMRVYDSVNFERVRKQMDKMNKKSTGATIG</sequence>
<evidence type="ECO:0000256" key="2">
    <source>
        <dbReference type="ARBA" id="ARBA00023172"/>
    </source>
</evidence>
<dbReference type="GO" id="GO:0003677">
    <property type="term" value="F:DNA binding"/>
    <property type="evidence" value="ECO:0007669"/>
    <property type="project" value="UniProtKB-KW"/>
</dbReference>
<organism evidence="4 5">
    <name type="scientific">Robinsoniella peoriensis</name>
    <dbReference type="NCBI Taxonomy" id="180332"/>
    <lineage>
        <taxon>Bacteria</taxon>
        <taxon>Bacillati</taxon>
        <taxon>Bacillota</taxon>
        <taxon>Clostridia</taxon>
        <taxon>Lachnospirales</taxon>
        <taxon>Lachnospiraceae</taxon>
        <taxon>Robinsoniella</taxon>
    </lineage>
</organism>
<dbReference type="InterPro" id="IPR002104">
    <property type="entry name" value="Integrase_catalytic"/>
</dbReference>
<evidence type="ECO:0000313" key="4">
    <source>
        <dbReference type="EMBL" id="TLC99163.1"/>
    </source>
</evidence>
<dbReference type="RefSeq" id="WP_138003469.1">
    <property type="nucleotide sequence ID" value="NZ_QGQD01000074.1"/>
</dbReference>
<protein>
    <submittedName>
        <fullName evidence="4">Integrase</fullName>
    </submittedName>
</protein>
<dbReference type="PANTHER" id="PTHR30349">
    <property type="entry name" value="PHAGE INTEGRASE-RELATED"/>
    <property type="match status" value="1"/>
</dbReference>
<dbReference type="Gene3D" id="3.30.160.60">
    <property type="entry name" value="Classic Zinc Finger"/>
    <property type="match status" value="1"/>
</dbReference>
<dbReference type="InterPro" id="IPR013762">
    <property type="entry name" value="Integrase-like_cat_sf"/>
</dbReference>
<evidence type="ECO:0000313" key="5">
    <source>
        <dbReference type="Proteomes" id="UP000306509"/>
    </source>
</evidence>
<comment type="caution">
    <text evidence="4">The sequence shown here is derived from an EMBL/GenBank/DDBJ whole genome shotgun (WGS) entry which is preliminary data.</text>
</comment>
<dbReference type="SUPFAM" id="SSF54171">
    <property type="entry name" value="DNA-binding domain"/>
    <property type="match status" value="1"/>
</dbReference>
<dbReference type="Proteomes" id="UP000306509">
    <property type="component" value="Unassembled WGS sequence"/>
</dbReference>
<dbReference type="EMBL" id="QGQD01000074">
    <property type="protein sequence ID" value="TLC99163.1"/>
    <property type="molecule type" value="Genomic_DNA"/>
</dbReference>
<dbReference type="InterPro" id="IPR010998">
    <property type="entry name" value="Integrase_recombinase_N"/>
</dbReference>
<dbReference type="InterPro" id="IPR016177">
    <property type="entry name" value="DNA-bd_dom_sf"/>
</dbReference>
<dbReference type="InterPro" id="IPR004191">
    <property type="entry name" value="Integrase_Tn916-type_DNA-bd_N"/>
</dbReference>
<dbReference type="InterPro" id="IPR050090">
    <property type="entry name" value="Tyrosine_recombinase_XerCD"/>
</dbReference>
<dbReference type="Pfam" id="PF00589">
    <property type="entry name" value="Phage_integrase"/>
    <property type="match status" value="1"/>
</dbReference>
<dbReference type="InterPro" id="IPR011010">
    <property type="entry name" value="DNA_brk_join_enz"/>
</dbReference>
<dbReference type="AlphaFoldDB" id="A0A4U8Q4K5"/>
<accession>A0A4U8Q4K5</accession>
<dbReference type="CDD" id="cd01189">
    <property type="entry name" value="INT_ICEBs1_C_like"/>
    <property type="match status" value="1"/>
</dbReference>